<dbReference type="Pfam" id="PF03551">
    <property type="entry name" value="PadR"/>
    <property type="match status" value="1"/>
</dbReference>
<dbReference type="PANTHER" id="PTHR43252">
    <property type="entry name" value="TRANSCRIPTIONAL REGULATOR YQJI"/>
    <property type="match status" value="1"/>
</dbReference>
<organism evidence="2">
    <name type="scientific">Thermogladius calderae</name>
    <dbReference type="NCBI Taxonomy" id="1200300"/>
    <lineage>
        <taxon>Archaea</taxon>
        <taxon>Thermoproteota</taxon>
        <taxon>Thermoprotei</taxon>
        <taxon>Desulfurococcales</taxon>
        <taxon>Desulfurococcaceae</taxon>
        <taxon>Thermogladius</taxon>
    </lineage>
</organism>
<feature type="domain" description="Transcription regulator PadR N-terminal" evidence="1">
    <location>
        <begin position="19"/>
        <end position="89"/>
    </location>
</feature>
<accession>A0A7J3XYM6</accession>
<name>A0A7J3XYM6_9CREN</name>
<dbReference type="EMBL" id="DRYK01000044">
    <property type="protein sequence ID" value="HHP67800.1"/>
    <property type="molecule type" value="Genomic_DNA"/>
</dbReference>
<dbReference type="InterPro" id="IPR005149">
    <property type="entry name" value="Tscrpt_reg_PadR_N"/>
</dbReference>
<dbReference type="InterPro" id="IPR036390">
    <property type="entry name" value="WH_DNA-bd_sf"/>
</dbReference>
<gene>
    <name evidence="2" type="ORF">ENM60_03280</name>
</gene>
<dbReference type="Gene3D" id="1.10.10.10">
    <property type="entry name" value="Winged helix-like DNA-binding domain superfamily/Winged helix DNA-binding domain"/>
    <property type="match status" value="1"/>
</dbReference>
<dbReference type="InterPro" id="IPR036388">
    <property type="entry name" value="WH-like_DNA-bd_sf"/>
</dbReference>
<dbReference type="SUPFAM" id="SSF46785">
    <property type="entry name" value="Winged helix' DNA-binding domain"/>
    <property type="match status" value="1"/>
</dbReference>
<comment type="caution">
    <text evidence="2">The sequence shown here is derived from an EMBL/GenBank/DDBJ whole genome shotgun (WGS) entry which is preliminary data.</text>
</comment>
<protein>
    <submittedName>
        <fullName evidence="2">PadR family transcriptional regulator</fullName>
    </submittedName>
</protein>
<evidence type="ECO:0000313" key="2">
    <source>
        <dbReference type="EMBL" id="HHP67800.1"/>
    </source>
</evidence>
<reference evidence="2" key="1">
    <citation type="journal article" date="2020" name="mSystems">
        <title>Genome- and Community-Level Interaction Insights into Carbon Utilization and Element Cycling Functions of Hydrothermarchaeota in Hydrothermal Sediment.</title>
        <authorList>
            <person name="Zhou Z."/>
            <person name="Liu Y."/>
            <person name="Xu W."/>
            <person name="Pan J."/>
            <person name="Luo Z.H."/>
            <person name="Li M."/>
        </authorList>
    </citation>
    <scope>NUCLEOTIDE SEQUENCE [LARGE SCALE GENOMIC DNA]</scope>
    <source>
        <strain evidence="2">SpSt-110</strain>
    </source>
</reference>
<dbReference type="AlphaFoldDB" id="A0A7J3XYM6"/>
<evidence type="ECO:0000259" key="1">
    <source>
        <dbReference type="Pfam" id="PF03551"/>
    </source>
</evidence>
<dbReference type="PANTHER" id="PTHR43252:SF5">
    <property type="entry name" value="TRANSCRIPTIONAL REGULATOR, PADR-LIKE FAMILY"/>
    <property type="match status" value="1"/>
</dbReference>
<proteinExistence type="predicted"/>
<sequence>MEMLEMDRWYFKGMLRVIVLKSLAEKPLHGYGLIARIESEYGFKPSPGAVYPLLRKLIEEGLVAVEAKREGDRVVKVYSLTEKGAEYLKGCRQTELMLEDLSRKMRIARETGLLTLAKNLLWLFRNIEKLPPERVEEFKKKFMELNGMFSEVRGLQTWM</sequence>